<dbReference type="Proteomes" id="UP000070612">
    <property type="component" value="Unassembled WGS sequence"/>
</dbReference>
<dbReference type="RefSeq" id="WP_067842375.1">
    <property type="nucleotide sequence ID" value="NZ_LGTW01000001.1"/>
</dbReference>
<dbReference type="PRINTS" id="PR00111">
    <property type="entry name" value="ABHYDROLASE"/>
</dbReference>
<evidence type="ECO:0000256" key="2">
    <source>
        <dbReference type="ARBA" id="ARBA00038115"/>
    </source>
</evidence>
<dbReference type="Pfam" id="PF00561">
    <property type="entry name" value="Abhydrolase_1"/>
    <property type="match status" value="1"/>
</dbReference>
<evidence type="ECO:0000259" key="3">
    <source>
        <dbReference type="Pfam" id="PF00561"/>
    </source>
</evidence>
<keyword evidence="5" id="KW-1185">Reference proteome</keyword>
<dbReference type="PATRIC" id="fig|59750.3.peg.143"/>
<dbReference type="AlphaFoldDB" id="A0A132PUK1"/>
<dbReference type="EMBL" id="LGTW01000001">
    <property type="protein sequence ID" value="KWX25847.1"/>
    <property type="molecule type" value="Genomic_DNA"/>
</dbReference>
<dbReference type="InterPro" id="IPR029058">
    <property type="entry name" value="AB_hydrolase_fold"/>
</dbReference>
<dbReference type="GO" id="GO:0052689">
    <property type="term" value="F:carboxylic ester hydrolase activity"/>
    <property type="evidence" value="ECO:0007669"/>
    <property type="project" value="UniProtKB-ARBA"/>
</dbReference>
<feature type="domain" description="AB hydrolase-1" evidence="3">
    <location>
        <begin position="32"/>
        <end position="149"/>
    </location>
</feature>
<dbReference type="SUPFAM" id="SSF53474">
    <property type="entry name" value="alpha/beta-Hydrolases"/>
    <property type="match status" value="1"/>
</dbReference>
<dbReference type="InterPro" id="IPR000073">
    <property type="entry name" value="AB_hydrolase_1"/>
</dbReference>
<evidence type="ECO:0000313" key="4">
    <source>
        <dbReference type="EMBL" id="KWX25847.1"/>
    </source>
</evidence>
<reference evidence="4 5" key="1">
    <citation type="submission" date="2015-07" db="EMBL/GenBank/DDBJ databases">
        <title>A draft genome sequence of Mycobacterium wolinskyi.</title>
        <authorList>
            <person name="de Man T.J."/>
            <person name="Perry K.A."/>
            <person name="Coulliette A.D."/>
            <person name="Jensen B."/>
            <person name="Toney N.C."/>
            <person name="Limbago B.M."/>
            <person name="Noble-Wang J."/>
        </authorList>
    </citation>
    <scope>NUCLEOTIDE SEQUENCE [LARGE SCALE GENOMIC DNA]</scope>
    <source>
        <strain evidence="4 5">CDC_01</strain>
    </source>
</reference>
<name>A0A132PUK1_9MYCO</name>
<protein>
    <submittedName>
        <fullName evidence="4">Peptidase S15</fullName>
    </submittedName>
</protein>
<gene>
    <name evidence="4" type="ORF">AFM11_00700</name>
</gene>
<keyword evidence="1" id="KW-0378">Hydrolase</keyword>
<dbReference type="InterPro" id="IPR050261">
    <property type="entry name" value="FrsA_esterase"/>
</dbReference>
<comment type="caution">
    <text evidence="4">The sequence shown here is derived from an EMBL/GenBank/DDBJ whole genome shotgun (WGS) entry which is preliminary data.</text>
</comment>
<organism evidence="4 5">
    <name type="scientific">Mycolicibacterium wolinskyi</name>
    <dbReference type="NCBI Taxonomy" id="59750"/>
    <lineage>
        <taxon>Bacteria</taxon>
        <taxon>Bacillati</taxon>
        <taxon>Actinomycetota</taxon>
        <taxon>Actinomycetes</taxon>
        <taxon>Mycobacteriales</taxon>
        <taxon>Mycobacteriaceae</taxon>
        <taxon>Mycolicibacterium</taxon>
    </lineage>
</organism>
<dbReference type="PANTHER" id="PTHR22946:SF9">
    <property type="entry name" value="POLYKETIDE TRANSFERASE AF380"/>
    <property type="match status" value="1"/>
</dbReference>
<proteinExistence type="inferred from homology"/>
<evidence type="ECO:0000256" key="1">
    <source>
        <dbReference type="ARBA" id="ARBA00022801"/>
    </source>
</evidence>
<sequence length="326" mass="34357">MKNIYFPSHGVRCAAWHLPAQTDALAGVGGRPCVVMAHGFSGTRDSGLQSFAKPIAAAGIDVLVFDYRGFGDSEGTPRQDVSVKRQREDVHAALAAARHLPGVDSDRFALWGYSYGGGHAIAVAAQDRSVAAIVSMNPATDGVATLAHLAHNGEAGLLARLTAHGLLDTVRARTGRAPHTVPAVGRPGSTAFVTAPGVAEAFGGVAGPTWRNEISARHALEVGLNRPTIYASRLACPILVQVGTNDTVAPPDAARRTAKKAGYLAYLCEYPIDHVQAFDAPWQEKVLADQLEFLTRVLAPARVGDAHLRSGTESARTSGLVLKLPW</sequence>
<dbReference type="PANTHER" id="PTHR22946">
    <property type="entry name" value="DIENELACTONE HYDROLASE DOMAIN-CONTAINING PROTEIN-RELATED"/>
    <property type="match status" value="1"/>
</dbReference>
<evidence type="ECO:0000313" key="5">
    <source>
        <dbReference type="Proteomes" id="UP000070612"/>
    </source>
</evidence>
<dbReference type="Gene3D" id="3.40.50.1820">
    <property type="entry name" value="alpha/beta hydrolase"/>
    <property type="match status" value="1"/>
</dbReference>
<accession>A0A132PUK1</accession>
<comment type="similarity">
    <text evidence="2">Belongs to the AB hydrolase superfamily. FUS2 hydrolase family.</text>
</comment>